<dbReference type="EMBL" id="VSSQ01143101">
    <property type="protein sequence ID" value="MPN63530.1"/>
    <property type="molecule type" value="Genomic_DNA"/>
</dbReference>
<evidence type="ECO:0000313" key="2">
    <source>
        <dbReference type="EMBL" id="MPN63530.1"/>
    </source>
</evidence>
<comment type="caution">
    <text evidence="2">The sequence shown here is derived from an EMBL/GenBank/DDBJ whole genome shotgun (WGS) entry which is preliminary data.</text>
</comment>
<proteinExistence type="predicted"/>
<dbReference type="AlphaFoldDB" id="A0A645JK83"/>
<keyword evidence="1" id="KW-1133">Transmembrane helix</keyword>
<reference evidence="2" key="1">
    <citation type="submission" date="2019-08" db="EMBL/GenBank/DDBJ databases">
        <authorList>
            <person name="Kucharzyk K."/>
            <person name="Murdoch R.W."/>
            <person name="Higgins S."/>
            <person name="Loffler F."/>
        </authorList>
    </citation>
    <scope>NUCLEOTIDE SEQUENCE</scope>
</reference>
<organism evidence="2">
    <name type="scientific">bioreactor metagenome</name>
    <dbReference type="NCBI Taxonomy" id="1076179"/>
    <lineage>
        <taxon>unclassified sequences</taxon>
        <taxon>metagenomes</taxon>
        <taxon>ecological metagenomes</taxon>
    </lineage>
</organism>
<feature type="transmembrane region" description="Helical" evidence="1">
    <location>
        <begin position="86"/>
        <end position="108"/>
    </location>
</feature>
<protein>
    <submittedName>
        <fullName evidence="2">Uncharacterized protein</fullName>
    </submittedName>
</protein>
<sequence length="134" mass="15427">MRKPRNGICLATACRMLNQIVFACAVNTNVRRQFFNCPQLVVTREDNRFFLRDLAGVSIFYAFLLYKYKPLDEQDDLLFCPNVLPHIGNIDSVLVMGVTLTNGIRLILRFRHSNIERHKERICALQSGAEINLV</sequence>
<evidence type="ECO:0000256" key="1">
    <source>
        <dbReference type="SAM" id="Phobius"/>
    </source>
</evidence>
<gene>
    <name evidence="2" type="ORF">SDC9_211294</name>
</gene>
<accession>A0A645JK83</accession>
<feature type="transmembrane region" description="Helical" evidence="1">
    <location>
        <begin position="49"/>
        <end position="66"/>
    </location>
</feature>
<name>A0A645JK83_9ZZZZ</name>
<keyword evidence="1" id="KW-0812">Transmembrane</keyword>
<keyword evidence="1" id="KW-0472">Membrane</keyword>